<reference evidence="2 3" key="1">
    <citation type="submission" date="2020-08" db="EMBL/GenBank/DDBJ databases">
        <title>A Genomic Blueprint of the Chicken Gut Microbiome.</title>
        <authorList>
            <person name="Gilroy R."/>
            <person name="Ravi A."/>
            <person name="Getino M."/>
            <person name="Pursley I."/>
            <person name="Horton D.L."/>
            <person name="Alikhan N.-F."/>
            <person name="Baker D."/>
            <person name="Gharbi K."/>
            <person name="Hall N."/>
            <person name="Watson M."/>
            <person name="Adriaenssens E.M."/>
            <person name="Foster-Nyarko E."/>
            <person name="Jarju S."/>
            <person name="Secka A."/>
            <person name="Antonio M."/>
            <person name="Oren A."/>
            <person name="Chaudhuri R."/>
            <person name="La Ragione R.M."/>
            <person name="Hildebrand F."/>
            <person name="Pallen M.J."/>
        </authorList>
    </citation>
    <scope>NUCLEOTIDE SEQUENCE [LARGE SCALE GENOMIC DNA]</scope>
    <source>
        <strain evidence="2 3">Sa2BUA9</strain>
    </source>
</reference>
<proteinExistence type="predicted"/>
<keyword evidence="3" id="KW-1185">Reference proteome</keyword>
<feature type="transmembrane region" description="Helical" evidence="1">
    <location>
        <begin position="92"/>
        <end position="120"/>
    </location>
</feature>
<evidence type="ECO:0000256" key="1">
    <source>
        <dbReference type="SAM" id="Phobius"/>
    </source>
</evidence>
<gene>
    <name evidence="2" type="ORF">H9650_08900</name>
</gene>
<feature type="transmembrane region" description="Helical" evidence="1">
    <location>
        <begin position="6"/>
        <end position="32"/>
    </location>
</feature>
<keyword evidence="1" id="KW-0812">Transmembrane</keyword>
<dbReference type="RefSeq" id="WP_191697015.1">
    <property type="nucleotide sequence ID" value="NZ_JACSQO010000003.1"/>
</dbReference>
<evidence type="ECO:0000313" key="3">
    <source>
        <dbReference type="Proteomes" id="UP000640786"/>
    </source>
</evidence>
<protein>
    <submittedName>
        <fullName evidence="2">DUF624 domain-containing protein</fullName>
    </submittedName>
</protein>
<sequence length="220" mass="25650">MLSLIYLNFLWIFFSIVGLGAFGLFPSTIALFSTIRKLLNKENYESIKIFPTYWRFFKKDFWKANGYALIFVLVGYFLVFDFQFILLNDGQFTFLIPILFFILLSSILILSFFFPVYVHFELKYFEYIKQSLLIAITSPLELLGILASTVAMYFFLTFLPGAIPLFSGSLLAYVITLLSFRAFRRIEKRQEKNRNADSISLNDSTKFEEVPSLTKESSIY</sequence>
<keyword evidence="1" id="KW-0472">Membrane</keyword>
<comment type="caution">
    <text evidence="2">The sequence shown here is derived from an EMBL/GenBank/DDBJ whole genome shotgun (WGS) entry which is preliminary data.</text>
</comment>
<keyword evidence="1" id="KW-1133">Transmembrane helix</keyword>
<dbReference type="InterPro" id="IPR006938">
    <property type="entry name" value="DUF624"/>
</dbReference>
<dbReference type="EMBL" id="JACSQO010000003">
    <property type="protein sequence ID" value="MBD7944235.1"/>
    <property type="molecule type" value="Genomic_DNA"/>
</dbReference>
<accession>A0ABR8R8V4</accession>
<feature type="transmembrane region" description="Helical" evidence="1">
    <location>
        <begin position="64"/>
        <end position="86"/>
    </location>
</feature>
<feature type="transmembrane region" description="Helical" evidence="1">
    <location>
        <begin position="162"/>
        <end position="183"/>
    </location>
</feature>
<feature type="transmembrane region" description="Helical" evidence="1">
    <location>
        <begin position="132"/>
        <end position="156"/>
    </location>
</feature>
<name>A0ABR8R8V4_9BACI</name>
<organism evidence="2 3">
    <name type="scientific">Psychrobacillus faecigallinarum</name>
    <dbReference type="NCBI Taxonomy" id="2762235"/>
    <lineage>
        <taxon>Bacteria</taxon>
        <taxon>Bacillati</taxon>
        <taxon>Bacillota</taxon>
        <taxon>Bacilli</taxon>
        <taxon>Bacillales</taxon>
        <taxon>Bacillaceae</taxon>
        <taxon>Psychrobacillus</taxon>
    </lineage>
</organism>
<dbReference type="Pfam" id="PF04854">
    <property type="entry name" value="DUF624"/>
    <property type="match status" value="1"/>
</dbReference>
<evidence type="ECO:0000313" key="2">
    <source>
        <dbReference type="EMBL" id="MBD7944235.1"/>
    </source>
</evidence>
<dbReference type="Proteomes" id="UP000640786">
    <property type="component" value="Unassembled WGS sequence"/>
</dbReference>